<evidence type="ECO:0000256" key="5">
    <source>
        <dbReference type="ARBA" id="ARBA00022777"/>
    </source>
</evidence>
<protein>
    <recommendedName>
        <fullName evidence="1">non-specific serine/threonine protein kinase</fullName>
        <ecNumber evidence="1">2.7.11.1</ecNumber>
    </recommendedName>
</protein>
<evidence type="ECO:0000256" key="4">
    <source>
        <dbReference type="ARBA" id="ARBA00022741"/>
    </source>
</evidence>
<keyword evidence="2" id="KW-0723">Serine/threonine-protein kinase</keyword>
<comment type="catalytic activity">
    <reaction evidence="8">
        <text>L-seryl-[protein] + ATP = O-phospho-L-seryl-[protein] + ADP + H(+)</text>
        <dbReference type="Rhea" id="RHEA:17989"/>
        <dbReference type="Rhea" id="RHEA-COMP:9863"/>
        <dbReference type="Rhea" id="RHEA-COMP:11604"/>
        <dbReference type="ChEBI" id="CHEBI:15378"/>
        <dbReference type="ChEBI" id="CHEBI:29999"/>
        <dbReference type="ChEBI" id="CHEBI:30616"/>
        <dbReference type="ChEBI" id="CHEBI:83421"/>
        <dbReference type="ChEBI" id="CHEBI:456216"/>
        <dbReference type="EC" id="2.7.11.1"/>
    </reaction>
</comment>
<reference evidence="10" key="1">
    <citation type="journal article" date="2020" name="Nature">
        <title>Giant virus diversity and host interactions through global metagenomics.</title>
        <authorList>
            <person name="Schulz F."/>
            <person name="Roux S."/>
            <person name="Paez-Espino D."/>
            <person name="Jungbluth S."/>
            <person name="Walsh D.A."/>
            <person name="Denef V.J."/>
            <person name="McMahon K.D."/>
            <person name="Konstantinidis K.T."/>
            <person name="Eloe-Fadrosh E.A."/>
            <person name="Kyrpides N.C."/>
            <person name="Woyke T."/>
        </authorList>
    </citation>
    <scope>NUCLEOTIDE SEQUENCE</scope>
    <source>
        <strain evidence="10">GVMAG-M-3300023174-131</strain>
    </source>
</reference>
<dbReference type="Pfam" id="PF01163">
    <property type="entry name" value="RIO1"/>
    <property type="match status" value="1"/>
</dbReference>
<sequence length="133" mass="16158">MEEYTKHNVELHEYNMHKYVYDLNIVNIPKIISYDEKTKIMIMEKIPFMNVSDFYGEDAINISNELFNNIRNVIKILYSNNIEYSDITGYNFIEYDDKIWIIDFEHSQLEPDTFNPFMIKFINGFNDWNPDFR</sequence>
<feature type="domain" description="RIO-type" evidence="9">
    <location>
        <begin position="13"/>
        <end position="105"/>
    </location>
</feature>
<name>A0A6C0D8P9_9ZZZZ</name>
<evidence type="ECO:0000313" key="10">
    <source>
        <dbReference type="EMBL" id="QHT13436.1"/>
    </source>
</evidence>
<dbReference type="GO" id="GO:0004674">
    <property type="term" value="F:protein serine/threonine kinase activity"/>
    <property type="evidence" value="ECO:0007669"/>
    <property type="project" value="UniProtKB-KW"/>
</dbReference>
<organism evidence="10">
    <name type="scientific">viral metagenome</name>
    <dbReference type="NCBI Taxonomy" id="1070528"/>
    <lineage>
        <taxon>unclassified sequences</taxon>
        <taxon>metagenomes</taxon>
        <taxon>organismal metagenomes</taxon>
    </lineage>
</organism>
<dbReference type="InterPro" id="IPR018934">
    <property type="entry name" value="RIO_dom"/>
</dbReference>
<evidence type="ECO:0000256" key="3">
    <source>
        <dbReference type="ARBA" id="ARBA00022679"/>
    </source>
</evidence>
<evidence type="ECO:0000256" key="7">
    <source>
        <dbReference type="ARBA" id="ARBA00047899"/>
    </source>
</evidence>
<proteinExistence type="predicted"/>
<accession>A0A6C0D8P9</accession>
<evidence type="ECO:0000256" key="1">
    <source>
        <dbReference type="ARBA" id="ARBA00012513"/>
    </source>
</evidence>
<keyword evidence="6" id="KW-0067">ATP-binding</keyword>
<evidence type="ECO:0000256" key="6">
    <source>
        <dbReference type="ARBA" id="ARBA00022840"/>
    </source>
</evidence>
<keyword evidence="5" id="KW-0418">Kinase</keyword>
<dbReference type="InterPro" id="IPR011009">
    <property type="entry name" value="Kinase-like_dom_sf"/>
</dbReference>
<comment type="catalytic activity">
    <reaction evidence="7">
        <text>L-threonyl-[protein] + ATP = O-phospho-L-threonyl-[protein] + ADP + H(+)</text>
        <dbReference type="Rhea" id="RHEA:46608"/>
        <dbReference type="Rhea" id="RHEA-COMP:11060"/>
        <dbReference type="Rhea" id="RHEA-COMP:11605"/>
        <dbReference type="ChEBI" id="CHEBI:15378"/>
        <dbReference type="ChEBI" id="CHEBI:30013"/>
        <dbReference type="ChEBI" id="CHEBI:30616"/>
        <dbReference type="ChEBI" id="CHEBI:61977"/>
        <dbReference type="ChEBI" id="CHEBI:456216"/>
        <dbReference type="EC" id="2.7.11.1"/>
    </reaction>
</comment>
<keyword evidence="3" id="KW-0808">Transferase</keyword>
<dbReference type="EC" id="2.7.11.1" evidence="1"/>
<evidence type="ECO:0000259" key="9">
    <source>
        <dbReference type="Pfam" id="PF01163"/>
    </source>
</evidence>
<evidence type="ECO:0000256" key="2">
    <source>
        <dbReference type="ARBA" id="ARBA00022527"/>
    </source>
</evidence>
<evidence type="ECO:0000256" key="8">
    <source>
        <dbReference type="ARBA" id="ARBA00048679"/>
    </source>
</evidence>
<keyword evidence="4" id="KW-0547">Nucleotide-binding</keyword>
<dbReference type="EMBL" id="MN739568">
    <property type="protein sequence ID" value="QHT13436.1"/>
    <property type="molecule type" value="Genomic_DNA"/>
</dbReference>
<dbReference type="AlphaFoldDB" id="A0A6C0D8P9"/>
<dbReference type="GO" id="GO:0005524">
    <property type="term" value="F:ATP binding"/>
    <property type="evidence" value="ECO:0007669"/>
    <property type="project" value="UniProtKB-KW"/>
</dbReference>
<dbReference type="SUPFAM" id="SSF56112">
    <property type="entry name" value="Protein kinase-like (PK-like)"/>
    <property type="match status" value="1"/>
</dbReference>